<protein>
    <submittedName>
        <fullName evidence="7">Inorganic phosphate transporter, PiT family</fullName>
    </submittedName>
</protein>
<dbReference type="EMBL" id="FNFB01000059">
    <property type="protein sequence ID" value="SDM35466.1"/>
    <property type="molecule type" value="Genomic_DNA"/>
</dbReference>
<keyword evidence="8" id="KW-1185">Reference proteome</keyword>
<feature type="transmembrane region" description="Helical" evidence="6">
    <location>
        <begin position="38"/>
        <end position="61"/>
    </location>
</feature>
<feature type="transmembrane region" description="Helical" evidence="6">
    <location>
        <begin position="181"/>
        <end position="214"/>
    </location>
</feature>
<dbReference type="InterPro" id="IPR001204">
    <property type="entry name" value="Phos_transporter"/>
</dbReference>
<evidence type="ECO:0000256" key="5">
    <source>
        <dbReference type="ARBA" id="ARBA00023136"/>
    </source>
</evidence>
<keyword evidence="2" id="KW-0813">Transport</keyword>
<dbReference type="Pfam" id="PF01384">
    <property type="entry name" value="PHO4"/>
    <property type="match status" value="1"/>
</dbReference>
<dbReference type="STRING" id="683260.SAMN05421874_1592"/>
<dbReference type="OrthoDB" id="2373967at2"/>
<dbReference type="PANTHER" id="PTHR11101">
    <property type="entry name" value="PHOSPHATE TRANSPORTER"/>
    <property type="match status" value="1"/>
</dbReference>
<dbReference type="AlphaFoldDB" id="A0A1G9SJ02"/>
<feature type="transmembrane region" description="Helical" evidence="6">
    <location>
        <begin position="99"/>
        <end position="117"/>
    </location>
</feature>
<gene>
    <name evidence="7" type="ORF">SAMN05421874_1592</name>
</gene>
<feature type="transmembrane region" description="Helical" evidence="6">
    <location>
        <begin position="73"/>
        <end position="92"/>
    </location>
</feature>
<keyword evidence="3 6" id="KW-0812">Transmembrane</keyword>
<keyword evidence="5 6" id="KW-0472">Membrane</keyword>
<keyword evidence="4 6" id="KW-1133">Transmembrane helix</keyword>
<dbReference type="Proteomes" id="UP000198683">
    <property type="component" value="Unassembled WGS sequence"/>
</dbReference>
<sequence length="311" mass="30481">MSAGLAVLAGIFAIVSGINDGGALLGTGLKVCSVRPGAALLVLVGAVATVPLVTSQVAATFTTRLAALPGPSGQLAMTVAVVCALVVVWTLSSRGRPTSLTLAIVGGLTGAAVGLDLPVSPTAVLLVLVAGVAAPIAGGAMAVAAGRLVAVLGRAHMLPRLHWGAFALQCLAYAANDGQKMLAVFIVALGVTGAPPLICLLTAALFAIGAIYGLPRAGRTLSRELLAARPLHAVAAELGSGLSVIGCAAAGAPVSMTQAIAGGLIGAGMADSVRRVRWAATVKILLAWTVTLPVSVVLALAAALIIKGVGV</sequence>
<feature type="transmembrane region" description="Helical" evidence="6">
    <location>
        <begin position="123"/>
        <end position="145"/>
    </location>
</feature>
<feature type="transmembrane region" description="Helical" evidence="6">
    <location>
        <begin position="284"/>
        <end position="306"/>
    </location>
</feature>
<evidence type="ECO:0000256" key="3">
    <source>
        <dbReference type="ARBA" id="ARBA00022692"/>
    </source>
</evidence>
<dbReference type="GO" id="GO:0016020">
    <property type="term" value="C:membrane"/>
    <property type="evidence" value="ECO:0007669"/>
    <property type="project" value="UniProtKB-SubCell"/>
</dbReference>
<evidence type="ECO:0000256" key="6">
    <source>
        <dbReference type="SAM" id="Phobius"/>
    </source>
</evidence>
<proteinExistence type="predicted"/>
<evidence type="ECO:0000256" key="1">
    <source>
        <dbReference type="ARBA" id="ARBA00004141"/>
    </source>
</evidence>
<dbReference type="GO" id="GO:0035435">
    <property type="term" value="P:phosphate ion transmembrane transport"/>
    <property type="evidence" value="ECO:0007669"/>
    <property type="project" value="TreeGrafter"/>
</dbReference>
<accession>A0A1G9SJ02</accession>
<dbReference type="PANTHER" id="PTHR11101:SF80">
    <property type="entry name" value="PHOSPHATE TRANSPORTER"/>
    <property type="match status" value="1"/>
</dbReference>
<feature type="transmembrane region" description="Helical" evidence="6">
    <location>
        <begin position="6"/>
        <end position="26"/>
    </location>
</feature>
<evidence type="ECO:0000256" key="4">
    <source>
        <dbReference type="ARBA" id="ARBA00022989"/>
    </source>
</evidence>
<evidence type="ECO:0000313" key="8">
    <source>
        <dbReference type="Proteomes" id="UP000198683"/>
    </source>
</evidence>
<dbReference type="RefSeq" id="WP_090774198.1">
    <property type="nucleotide sequence ID" value="NZ_FNFB01000059.1"/>
</dbReference>
<evidence type="ECO:0000313" key="7">
    <source>
        <dbReference type="EMBL" id="SDM35466.1"/>
    </source>
</evidence>
<evidence type="ECO:0000256" key="2">
    <source>
        <dbReference type="ARBA" id="ARBA00022448"/>
    </source>
</evidence>
<organism evidence="7 8">
    <name type="scientific">Nonomuraea maritima</name>
    <dbReference type="NCBI Taxonomy" id="683260"/>
    <lineage>
        <taxon>Bacteria</taxon>
        <taxon>Bacillati</taxon>
        <taxon>Actinomycetota</taxon>
        <taxon>Actinomycetes</taxon>
        <taxon>Streptosporangiales</taxon>
        <taxon>Streptosporangiaceae</taxon>
        <taxon>Nonomuraea</taxon>
    </lineage>
</organism>
<name>A0A1G9SJ02_9ACTN</name>
<comment type="subcellular location">
    <subcellularLocation>
        <location evidence="1">Membrane</location>
        <topology evidence="1">Multi-pass membrane protein</topology>
    </subcellularLocation>
</comment>
<dbReference type="GO" id="GO:0005315">
    <property type="term" value="F:phosphate transmembrane transporter activity"/>
    <property type="evidence" value="ECO:0007669"/>
    <property type="project" value="InterPro"/>
</dbReference>
<reference evidence="7 8" key="1">
    <citation type="submission" date="2016-10" db="EMBL/GenBank/DDBJ databases">
        <authorList>
            <person name="de Groot N.N."/>
        </authorList>
    </citation>
    <scope>NUCLEOTIDE SEQUENCE [LARGE SCALE GENOMIC DNA]</scope>
    <source>
        <strain evidence="7 8">CGMCC 4.5681</strain>
    </source>
</reference>